<dbReference type="AlphaFoldDB" id="A0A815B3K7"/>
<dbReference type="EMBL" id="CAJNOR010008262">
    <property type="protein sequence ID" value="CAF1630846.1"/>
    <property type="molecule type" value="Genomic_DNA"/>
</dbReference>
<reference evidence="3" key="1">
    <citation type="submission" date="2021-02" db="EMBL/GenBank/DDBJ databases">
        <authorList>
            <person name="Nowell W R."/>
        </authorList>
    </citation>
    <scope>NUCLEOTIDE SEQUENCE</scope>
</reference>
<evidence type="ECO:0000313" key="6">
    <source>
        <dbReference type="Proteomes" id="UP000663852"/>
    </source>
</evidence>
<evidence type="ECO:0000313" key="4">
    <source>
        <dbReference type="EMBL" id="CAF1630846.1"/>
    </source>
</evidence>
<keyword evidence="1" id="KW-0472">Membrane</keyword>
<evidence type="ECO:0000313" key="3">
    <source>
        <dbReference type="EMBL" id="CAF1264870.1"/>
    </source>
</evidence>
<proteinExistence type="predicted"/>
<keyword evidence="1" id="KW-0812">Transmembrane</keyword>
<evidence type="ECO:0000313" key="5">
    <source>
        <dbReference type="Proteomes" id="UP000663828"/>
    </source>
</evidence>
<evidence type="ECO:0000256" key="2">
    <source>
        <dbReference type="SAM" id="SignalP"/>
    </source>
</evidence>
<name>A0A815B3K7_ADIRI</name>
<accession>A0A815B3K7</accession>
<keyword evidence="2" id="KW-0732">Signal</keyword>
<feature type="signal peptide" evidence="2">
    <location>
        <begin position="1"/>
        <end position="17"/>
    </location>
</feature>
<organism evidence="3 6">
    <name type="scientific">Adineta ricciae</name>
    <name type="common">Rotifer</name>
    <dbReference type="NCBI Taxonomy" id="249248"/>
    <lineage>
        <taxon>Eukaryota</taxon>
        <taxon>Metazoa</taxon>
        <taxon>Spiralia</taxon>
        <taxon>Gnathifera</taxon>
        <taxon>Rotifera</taxon>
        <taxon>Eurotatoria</taxon>
        <taxon>Bdelloidea</taxon>
        <taxon>Adinetida</taxon>
        <taxon>Adinetidae</taxon>
        <taxon>Adineta</taxon>
    </lineage>
</organism>
<dbReference type="Proteomes" id="UP000663852">
    <property type="component" value="Unassembled WGS sequence"/>
</dbReference>
<sequence>MAVIVVAIFFIVTIVDAQNNIGSYSDVTSIEAKHLIGPQRPLGSYPNGNYNRSSSKWFLIPLIISIVALCLGILLAGILIWFCLRRRRNRNKKDVSNQSNIIYADEPPIYKIASETNE</sequence>
<gene>
    <name evidence="3" type="ORF">EDS130_LOCUS28711</name>
    <name evidence="4" type="ORF">XAT740_LOCUS51625</name>
</gene>
<comment type="caution">
    <text evidence="3">The sequence shown here is derived from an EMBL/GenBank/DDBJ whole genome shotgun (WGS) entry which is preliminary data.</text>
</comment>
<feature type="chain" id="PRO_5035604388" evidence="2">
    <location>
        <begin position="18"/>
        <end position="118"/>
    </location>
</feature>
<protein>
    <submittedName>
        <fullName evidence="3">Uncharacterized protein</fullName>
    </submittedName>
</protein>
<evidence type="ECO:0000256" key="1">
    <source>
        <dbReference type="SAM" id="Phobius"/>
    </source>
</evidence>
<dbReference type="EMBL" id="CAJNOJ010000188">
    <property type="protein sequence ID" value="CAF1264870.1"/>
    <property type="molecule type" value="Genomic_DNA"/>
</dbReference>
<feature type="transmembrane region" description="Helical" evidence="1">
    <location>
        <begin position="57"/>
        <end position="84"/>
    </location>
</feature>
<keyword evidence="5" id="KW-1185">Reference proteome</keyword>
<dbReference type="Proteomes" id="UP000663828">
    <property type="component" value="Unassembled WGS sequence"/>
</dbReference>
<keyword evidence="1" id="KW-1133">Transmembrane helix</keyword>